<keyword evidence="1" id="KW-0812">Transmembrane</keyword>
<gene>
    <name evidence="2" type="ORF">GCM10025780_09110</name>
</gene>
<keyword evidence="1" id="KW-1133">Transmembrane helix</keyword>
<evidence type="ECO:0000313" key="3">
    <source>
        <dbReference type="Proteomes" id="UP001501295"/>
    </source>
</evidence>
<evidence type="ECO:0000313" key="2">
    <source>
        <dbReference type="EMBL" id="GAA4668514.1"/>
    </source>
</evidence>
<dbReference type="Proteomes" id="UP001501295">
    <property type="component" value="Unassembled WGS sequence"/>
</dbReference>
<feature type="transmembrane region" description="Helical" evidence="1">
    <location>
        <begin position="24"/>
        <end position="57"/>
    </location>
</feature>
<evidence type="ECO:0008006" key="4">
    <source>
        <dbReference type="Google" id="ProtNLM"/>
    </source>
</evidence>
<proteinExistence type="predicted"/>
<name>A0ABP8VRW4_9MICO</name>
<keyword evidence="1" id="KW-0472">Membrane</keyword>
<comment type="caution">
    <text evidence="2">The sequence shown here is derived from an EMBL/GenBank/DDBJ whole genome shotgun (WGS) entry which is preliminary data.</text>
</comment>
<reference evidence="3" key="1">
    <citation type="journal article" date="2019" name="Int. J. Syst. Evol. Microbiol.">
        <title>The Global Catalogue of Microorganisms (GCM) 10K type strain sequencing project: providing services to taxonomists for standard genome sequencing and annotation.</title>
        <authorList>
            <consortium name="The Broad Institute Genomics Platform"/>
            <consortium name="The Broad Institute Genome Sequencing Center for Infectious Disease"/>
            <person name="Wu L."/>
            <person name="Ma J."/>
        </authorList>
    </citation>
    <scope>NUCLEOTIDE SEQUENCE [LARGE SCALE GENOMIC DNA]</scope>
    <source>
        <strain evidence="3">JCM 18956</strain>
    </source>
</reference>
<organism evidence="2 3">
    <name type="scientific">Frondihabitans cladoniiphilus</name>
    <dbReference type="NCBI Taxonomy" id="715785"/>
    <lineage>
        <taxon>Bacteria</taxon>
        <taxon>Bacillati</taxon>
        <taxon>Actinomycetota</taxon>
        <taxon>Actinomycetes</taxon>
        <taxon>Micrococcales</taxon>
        <taxon>Microbacteriaceae</taxon>
        <taxon>Frondihabitans</taxon>
    </lineage>
</organism>
<sequence length="150" mass="16637">MTPEAFDDLRRSYVRYATLRQPLFWAYLVVGLVFLVLGIALPFAGAIVFGAILLVLVPLNTGLSIRRSLRSLAAGYVLGSQISSSFGFQGFTLTTPRSEVRTDYVNVGRIRVVGNWVLLRNRNIRVVSILPRAVFPDEAVARVRWAAAAR</sequence>
<dbReference type="EMBL" id="BAABLM010000001">
    <property type="protein sequence ID" value="GAA4668514.1"/>
    <property type="molecule type" value="Genomic_DNA"/>
</dbReference>
<protein>
    <recommendedName>
        <fullName evidence="4">DUF304 domain-containing protein</fullName>
    </recommendedName>
</protein>
<evidence type="ECO:0000256" key="1">
    <source>
        <dbReference type="SAM" id="Phobius"/>
    </source>
</evidence>
<keyword evidence="3" id="KW-1185">Reference proteome</keyword>
<accession>A0ABP8VRW4</accession>